<name>A0A645H3A5_9ZZZZ</name>
<evidence type="ECO:0000313" key="1">
    <source>
        <dbReference type="EMBL" id="MPN30313.1"/>
    </source>
</evidence>
<gene>
    <name evidence="1" type="ORF">SDC9_177784</name>
</gene>
<proteinExistence type="predicted"/>
<organism evidence="1">
    <name type="scientific">bioreactor metagenome</name>
    <dbReference type="NCBI Taxonomy" id="1076179"/>
    <lineage>
        <taxon>unclassified sequences</taxon>
        <taxon>metagenomes</taxon>
        <taxon>ecological metagenomes</taxon>
    </lineage>
</organism>
<accession>A0A645H3A5</accession>
<dbReference type="EMBL" id="VSSQ01081383">
    <property type="protein sequence ID" value="MPN30313.1"/>
    <property type="molecule type" value="Genomic_DNA"/>
</dbReference>
<sequence length="52" mass="5982">MRKKNVQSTLQGAKKMTQSLISKKLRPTDFGYSLRNHGANLMFMRINMALIL</sequence>
<comment type="caution">
    <text evidence="1">The sequence shown here is derived from an EMBL/GenBank/DDBJ whole genome shotgun (WGS) entry which is preliminary data.</text>
</comment>
<dbReference type="AlphaFoldDB" id="A0A645H3A5"/>
<protein>
    <submittedName>
        <fullName evidence="1">Uncharacterized protein</fullName>
    </submittedName>
</protein>
<reference evidence="1" key="1">
    <citation type="submission" date="2019-08" db="EMBL/GenBank/DDBJ databases">
        <authorList>
            <person name="Kucharzyk K."/>
            <person name="Murdoch R.W."/>
            <person name="Higgins S."/>
            <person name="Loffler F."/>
        </authorList>
    </citation>
    <scope>NUCLEOTIDE SEQUENCE</scope>
</reference>